<dbReference type="OrthoDB" id="7066910at2"/>
<gene>
    <name evidence="5" type="ORF">CN97_08940</name>
</gene>
<dbReference type="InterPro" id="IPR000086">
    <property type="entry name" value="NUDIX_hydrolase_dom"/>
</dbReference>
<accession>A0A086YA52</accession>
<evidence type="ECO:0000256" key="1">
    <source>
        <dbReference type="ARBA" id="ARBA00001946"/>
    </source>
</evidence>
<keyword evidence="4" id="KW-0460">Magnesium</keyword>
<dbReference type="CDD" id="cd04666">
    <property type="entry name" value="NUDIX_DIPP2_like_Nudt4"/>
    <property type="match status" value="1"/>
</dbReference>
<dbReference type="PROSITE" id="PS51462">
    <property type="entry name" value="NUDIX"/>
    <property type="match status" value="1"/>
</dbReference>
<proteinExistence type="predicted"/>
<evidence type="ECO:0000256" key="2">
    <source>
        <dbReference type="ARBA" id="ARBA00022723"/>
    </source>
</evidence>
<name>A0A086YA52_9RHOB</name>
<dbReference type="GO" id="GO:0000298">
    <property type="term" value="F:endopolyphosphatase activity"/>
    <property type="evidence" value="ECO:0007669"/>
    <property type="project" value="TreeGrafter"/>
</dbReference>
<dbReference type="InterPro" id="IPR015797">
    <property type="entry name" value="NUDIX_hydrolase-like_dom_sf"/>
</dbReference>
<dbReference type="InterPro" id="IPR047198">
    <property type="entry name" value="DDP-like_NUDIX"/>
</dbReference>
<protein>
    <submittedName>
        <fullName evidence="5">NUDIX hydrolase</fullName>
    </submittedName>
</protein>
<dbReference type="SUPFAM" id="SSF55811">
    <property type="entry name" value="Nudix"/>
    <property type="match status" value="1"/>
</dbReference>
<keyword evidence="6" id="KW-1185">Reference proteome</keyword>
<dbReference type="Proteomes" id="UP000028826">
    <property type="component" value="Unassembled WGS sequence"/>
</dbReference>
<dbReference type="STRING" id="195105.CN97_08940"/>
<evidence type="ECO:0000313" key="6">
    <source>
        <dbReference type="Proteomes" id="UP000028826"/>
    </source>
</evidence>
<dbReference type="eggNOG" id="COG0494">
    <property type="taxonomic scope" value="Bacteria"/>
</dbReference>
<comment type="caution">
    <text evidence="5">The sequence shown here is derived from an EMBL/GenBank/DDBJ whole genome shotgun (WGS) entry which is preliminary data.</text>
</comment>
<reference evidence="5 6" key="1">
    <citation type="submission" date="2014-03" db="EMBL/GenBank/DDBJ databases">
        <title>Genome of Haematobacter massiliensis CCUG 47968.</title>
        <authorList>
            <person name="Wang D."/>
            <person name="Wang G."/>
        </authorList>
    </citation>
    <scope>NUCLEOTIDE SEQUENCE [LARGE SCALE GENOMIC DNA]</scope>
    <source>
        <strain evidence="5 6">CCUG 47968</strain>
    </source>
</reference>
<comment type="cofactor">
    <cofactor evidence="1">
        <name>Mg(2+)</name>
        <dbReference type="ChEBI" id="CHEBI:18420"/>
    </cofactor>
</comment>
<evidence type="ECO:0000256" key="3">
    <source>
        <dbReference type="ARBA" id="ARBA00022801"/>
    </source>
</evidence>
<evidence type="ECO:0000256" key="4">
    <source>
        <dbReference type="ARBA" id="ARBA00022842"/>
    </source>
</evidence>
<dbReference type="GO" id="GO:0005737">
    <property type="term" value="C:cytoplasm"/>
    <property type="evidence" value="ECO:0007669"/>
    <property type="project" value="TreeGrafter"/>
</dbReference>
<evidence type="ECO:0000313" key="5">
    <source>
        <dbReference type="EMBL" id="KFI31152.1"/>
    </source>
</evidence>
<dbReference type="PANTHER" id="PTHR12629:SF0">
    <property type="entry name" value="DIPHOSPHOINOSITOL-POLYPHOSPHATE DIPHOSPHATASE"/>
    <property type="match status" value="1"/>
</dbReference>
<dbReference type="GO" id="GO:1901911">
    <property type="term" value="P:adenosine 5'-(hexahydrogen pentaphosphate) catabolic process"/>
    <property type="evidence" value="ECO:0007669"/>
    <property type="project" value="TreeGrafter"/>
</dbReference>
<dbReference type="Gene3D" id="3.90.79.10">
    <property type="entry name" value="Nucleoside Triphosphate Pyrophosphohydrolase"/>
    <property type="match status" value="1"/>
</dbReference>
<dbReference type="GO" id="GO:0071543">
    <property type="term" value="P:diphosphoinositol polyphosphate metabolic process"/>
    <property type="evidence" value="ECO:0007669"/>
    <property type="project" value="TreeGrafter"/>
</dbReference>
<dbReference type="GO" id="GO:0008486">
    <property type="term" value="F:diphosphoinositol-polyphosphate diphosphatase activity"/>
    <property type="evidence" value="ECO:0007669"/>
    <property type="project" value="TreeGrafter"/>
</dbReference>
<dbReference type="AlphaFoldDB" id="A0A086YA52"/>
<dbReference type="GO" id="GO:1901909">
    <property type="term" value="P:diadenosine hexaphosphate catabolic process"/>
    <property type="evidence" value="ECO:0007669"/>
    <property type="project" value="TreeGrafter"/>
</dbReference>
<dbReference type="GO" id="GO:0034432">
    <property type="term" value="F:bis(5'-adenosyl)-pentaphosphatase activity"/>
    <property type="evidence" value="ECO:0007669"/>
    <property type="project" value="TreeGrafter"/>
</dbReference>
<dbReference type="GO" id="GO:1901907">
    <property type="term" value="P:diadenosine pentaphosphate catabolic process"/>
    <property type="evidence" value="ECO:0007669"/>
    <property type="project" value="TreeGrafter"/>
</dbReference>
<organism evidence="5 6">
    <name type="scientific">Haematobacter massiliensis</name>
    <dbReference type="NCBI Taxonomy" id="195105"/>
    <lineage>
        <taxon>Bacteria</taxon>
        <taxon>Pseudomonadati</taxon>
        <taxon>Pseudomonadota</taxon>
        <taxon>Alphaproteobacteria</taxon>
        <taxon>Rhodobacterales</taxon>
        <taxon>Paracoccaceae</taxon>
        <taxon>Haematobacter</taxon>
    </lineage>
</organism>
<dbReference type="GO" id="GO:0046872">
    <property type="term" value="F:metal ion binding"/>
    <property type="evidence" value="ECO:0007669"/>
    <property type="project" value="UniProtKB-KW"/>
</dbReference>
<sequence length="152" mass="17218">MRPFGLIDALKGAIGPGLSRPAELQVGALCWREKSGRREYLLVNTLNTRRWIVPKGWPMKGRSLAEAASIEAWEEAGVRGRLGEQPIGSYVYDKLTDTGLPVRCEVQVFPIEVSELADSYPEKRRRDRRWVTREEAMKLLGEPDLKRLIATV</sequence>
<keyword evidence="3 5" id="KW-0378">Hydrolase</keyword>
<dbReference type="PANTHER" id="PTHR12629">
    <property type="entry name" value="DIPHOSPHOINOSITOL POLYPHOSPHATE PHOSPHOHYDROLASE"/>
    <property type="match status" value="1"/>
</dbReference>
<dbReference type="RefSeq" id="WP_051910935.1">
    <property type="nucleotide sequence ID" value="NZ_CAMIFG010000153.1"/>
</dbReference>
<dbReference type="GO" id="GO:0034431">
    <property type="term" value="F:bis(5'-adenosyl)-hexaphosphatase activity"/>
    <property type="evidence" value="ECO:0007669"/>
    <property type="project" value="TreeGrafter"/>
</dbReference>
<dbReference type="Pfam" id="PF00293">
    <property type="entry name" value="NUDIX"/>
    <property type="match status" value="1"/>
</dbReference>
<keyword evidence="2" id="KW-0479">Metal-binding</keyword>
<dbReference type="EMBL" id="JGYG01000002">
    <property type="protein sequence ID" value="KFI31152.1"/>
    <property type="molecule type" value="Genomic_DNA"/>
</dbReference>